<proteinExistence type="predicted"/>
<dbReference type="Ensembl" id="ENSCMUT00000034885.1">
    <property type="protein sequence ID" value="ENSCMUP00000034561.1"/>
    <property type="gene ID" value="ENSCMUG00000002700.2"/>
</dbReference>
<dbReference type="GO" id="GO:0004794">
    <property type="term" value="F:threonine deaminase activity"/>
    <property type="evidence" value="ECO:0007669"/>
    <property type="project" value="TreeGrafter"/>
</dbReference>
<dbReference type="Gene3D" id="3.40.50.1100">
    <property type="match status" value="2"/>
</dbReference>
<dbReference type="InterPro" id="IPR001926">
    <property type="entry name" value="TrpB-like_PALP"/>
</dbReference>
<dbReference type="SUPFAM" id="SSF53686">
    <property type="entry name" value="Tryptophan synthase beta subunit-like PLP-dependent enzymes"/>
    <property type="match status" value="1"/>
</dbReference>
<feature type="domain" description="ACT" evidence="6">
    <location>
        <begin position="474"/>
        <end position="550"/>
    </location>
</feature>
<dbReference type="Pfam" id="PF00291">
    <property type="entry name" value="PALP"/>
    <property type="match status" value="1"/>
</dbReference>
<organism evidence="7 8">
    <name type="scientific">Corvus moneduloides</name>
    <name type="common">New Caledonian crow</name>
    <dbReference type="NCBI Taxonomy" id="1196302"/>
    <lineage>
        <taxon>Eukaryota</taxon>
        <taxon>Metazoa</taxon>
        <taxon>Chordata</taxon>
        <taxon>Craniata</taxon>
        <taxon>Vertebrata</taxon>
        <taxon>Euteleostomi</taxon>
        <taxon>Archelosauria</taxon>
        <taxon>Archosauria</taxon>
        <taxon>Dinosauria</taxon>
        <taxon>Saurischia</taxon>
        <taxon>Theropoda</taxon>
        <taxon>Coelurosauria</taxon>
        <taxon>Aves</taxon>
        <taxon>Neognathae</taxon>
        <taxon>Neoaves</taxon>
        <taxon>Telluraves</taxon>
        <taxon>Australaves</taxon>
        <taxon>Passeriformes</taxon>
        <taxon>Corvoidea</taxon>
        <taxon>Corvidae</taxon>
        <taxon>Corvus</taxon>
    </lineage>
</organism>
<dbReference type="OrthoDB" id="4418812at2759"/>
<evidence type="ECO:0000256" key="5">
    <source>
        <dbReference type="ARBA" id="ARBA00042605"/>
    </source>
</evidence>
<keyword evidence="8" id="KW-1185">Reference proteome</keyword>
<dbReference type="Proteomes" id="UP000694553">
    <property type="component" value="Unassembled WGS sequence"/>
</dbReference>
<sequence length="550" mass="60933">MVSPRASPRARPTDMTIPGPLLPPYGVVVGVLLRLVVYLVAVLYSYAEQLFLKKDDNKIKKQHIPALCDLRCCKNVPVRNGLIGQKPPSINPERLKDFGEEDYLNGDVKTWEMKIVSRNEELLRDALSSIPQASSRTSLASCNKLIRFEDISAAAFKIQCGVQKTPCMYSRLSKQYGMDIYLKKEFLQYTGSVKERGVLYLLMSLPQDQQRKGVIVASDSNFSMAVAYHASELRIPVFVIVSTSTAPARVKMCRDYGAMVISYGTTAKDSQVHARRLAQENGYLYLEEEDSAVYLSGLGTVGLEMYEQVPKLDAVIFPAGGHCGLLAGSAAALKHLNPHISIIGVESESFPVLQQSLKAGHPTEDQACNNHHFYGDVSGVCFGSNSLQLTGKLVDKVVAVREEDILISMLRLLEYERATVDAEGAIGLAALVAGKLPELKGKRVAVVICSGNLELHLLQQCIAHALTLDNRVCRFSLVISDCPGDMSKLLEILAREEARVLDIKQERTFVTSELFTVEVICTVETRDKIHTAQLRNVLLERYPRTVWTER</sequence>
<dbReference type="GeneID" id="116447192"/>
<dbReference type="CDD" id="cd04886">
    <property type="entry name" value="ACT_ThrD-II-like"/>
    <property type="match status" value="1"/>
</dbReference>
<dbReference type="GO" id="GO:0003941">
    <property type="term" value="F:L-serine ammonia-lyase activity"/>
    <property type="evidence" value="ECO:0007669"/>
    <property type="project" value="TreeGrafter"/>
</dbReference>
<evidence type="ECO:0000256" key="1">
    <source>
        <dbReference type="ARBA" id="ARBA00001933"/>
    </source>
</evidence>
<evidence type="ECO:0000313" key="7">
    <source>
        <dbReference type="Ensembl" id="ENSCMUP00000034561.1"/>
    </source>
</evidence>
<evidence type="ECO:0000256" key="4">
    <source>
        <dbReference type="ARBA" id="ARBA00041766"/>
    </source>
</evidence>
<accession>A0A8U7MQ09</accession>
<keyword evidence="3" id="KW-0456">Lyase</keyword>
<dbReference type="GO" id="GO:0009097">
    <property type="term" value="P:isoleucine biosynthetic process"/>
    <property type="evidence" value="ECO:0007669"/>
    <property type="project" value="TreeGrafter"/>
</dbReference>
<dbReference type="FunFam" id="3.40.50.1100:FF:000044">
    <property type="entry name" value="Phenylserine dehydratase"/>
    <property type="match status" value="1"/>
</dbReference>
<gene>
    <name evidence="7" type="primary">LOC116447192</name>
</gene>
<comment type="cofactor">
    <cofactor evidence="1">
        <name>pyridoxal 5'-phosphate</name>
        <dbReference type="ChEBI" id="CHEBI:597326"/>
    </cofactor>
</comment>
<dbReference type="GO" id="GO:0006565">
    <property type="term" value="P:L-serine catabolic process"/>
    <property type="evidence" value="ECO:0007669"/>
    <property type="project" value="TreeGrafter"/>
</dbReference>
<protein>
    <recommendedName>
        <fullName evidence="4">L-serine deaminase</fullName>
    </recommendedName>
    <alternativeName>
        <fullName evidence="5">L-threonine dehydratase</fullName>
    </alternativeName>
</protein>
<dbReference type="InterPro" id="IPR036052">
    <property type="entry name" value="TrpB-like_PALP_sf"/>
</dbReference>
<evidence type="ECO:0000256" key="3">
    <source>
        <dbReference type="ARBA" id="ARBA00023239"/>
    </source>
</evidence>
<dbReference type="OMA" id="MVLRFEF"/>
<evidence type="ECO:0000256" key="2">
    <source>
        <dbReference type="ARBA" id="ARBA00022898"/>
    </source>
</evidence>
<dbReference type="PROSITE" id="PS51671">
    <property type="entry name" value="ACT"/>
    <property type="match status" value="1"/>
</dbReference>
<name>A0A8U7MQ09_CORMO</name>
<keyword evidence="2" id="KW-0663">Pyridoxal phosphate</keyword>
<dbReference type="InterPro" id="IPR002912">
    <property type="entry name" value="ACT_dom"/>
</dbReference>
<dbReference type="PANTHER" id="PTHR48078">
    <property type="entry name" value="THREONINE DEHYDRATASE, MITOCHONDRIAL-RELATED"/>
    <property type="match status" value="1"/>
</dbReference>
<dbReference type="CDD" id="cd01562">
    <property type="entry name" value="Thr-dehyd"/>
    <property type="match status" value="1"/>
</dbReference>
<evidence type="ECO:0000313" key="8">
    <source>
        <dbReference type="Proteomes" id="UP000694553"/>
    </source>
</evidence>
<dbReference type="GO" id="GO:0006567">
    <property type="term" value="P:L-threonine catabolic process"/>
    <property type="evidence" value="ECO:0007669"/>
    <property type="project" value="TreeGrafter"/>
</dbReference>
<dbReference type="InterPro" id="IPR050147">
    <property type="entry name" value="Ser/Thr_Dehydratase"/>
</dbReference>
<dbReference type="AlphaFoldDB" id="A0A8U7MQ09"/>
<evidence type="ECO:0000259" key="6">
    <source>
        <dbReference type="PROSITE" id="PS51671"/>
    </source>
</evidence>
<dbReference type="InterPro" id="IPR044561">
    <property type="entry name" value="ACT_ThrD-II-like"/>
</dbReference>
<reference evidence="7" key="2">
    <citation type="submission" date="2025-08" db="UniProtKB">
        <authorList>
            <consortium name="Ensembl"/>
        </authorList>
    </citation>
    <scope>IDENTIFICATION</scope>
</reference>
<reference evidence="8" key="1">
    <citation type="submission" date="2019-10" db="EMBL/GenBank/DDBJ databases">
        <title>Corvus moneduloides (New Caledonian crow) genome, bCorMon1, primary haplotype.</title>
        <authorList>
            <person name="Rutz C."/>
            <person name="Fungtammasan C."/>
            <person name="Mountcastle J."/>
            <person name="Formenti G."/>
            <person name="Chow W."/>
            <person name="Howe K."/>
            <person name="Steele M.P."/>
            <person name="Fernandes J."/>
            <person name="Gilbert M.T.P."/>
            <person name="Fedrigo O."/>
            <person name="Jarvis E.D."/>
            <person name="Gemmell N."/>
        </authorList>
    </citation>
    <scope>NUCLEOTIDE SEQUENCE [LARGE SCALE GENOMIC DNA]</scope>
</reference>
<dbReference type="PANTHER" id="PTHR48078:SF19">
    <property type="entry name" value="ACT DOMAIN-CONTAINING PROTEIN"/>
    <property type="match status" value="1"/>
</dbReference>
<dbReference type="RefSeq" id="XP_031971971.1">
    <property type="nucleotide sequence ID" value="XM_032116080.1"/>
</dbReference>
<reference evidence="7" key="3">
    <citation type="submission" date="2025-09" db="UniProtKB">
        <authorList>
            <consortium name="Ensembl"/>
        </authorList>
    </citation>
    <scope>IDENTIFICATION</scope>
</reference>